<accession>D7G6Q8</accession>
<dbReference type="AlphaFoldDB" id="D7G6Q8"/>
<gene>
    <name evidence="2" type="ORF">Esi_0079_0022</name>
</gene>
<dbReference type="InParanoid" id="D7G6Q8"/>
<dbReference type="STRING" id="2880.D7G6Q8"/>
<feature type="chain" id="PRO_5003095833" evidence="1">
    <location>
        <begin position="20"/>
        <end position="255"/>
    </location>
</feature>
<evidence type="ECO:0000313" key="3">
    <source>
        <dbReference type="Proteomes" id="UP000002630"/>
    </source>
</evidence>
<dbReference type="OMA" id="TIRHCKN"/>
<dbReference type="EMBL" id="FN649752">
    <property type="protein sequence ID" value="CBJ27602.1"/>
    <property type="molecule type" value="Genomic_DNA"/>
</dbReference>
<feature type="signal peptide" evidence="1">
    <location>
        <begin position="1"/>
        <end position="19"/>
    </location>
</feature>
<proteinExistence type="predicted"/>
<dbReference type="InterPro" id="IPR010865">
    <property type="entry name" value="DUF1499"/>
</dbReference>
<dbReference type="EMBL" id="FN649025">
    <property type="protein sequence ID" value="CBJ27602.1"/>
    <property type="molecule type" value="Genomic_DNA"/>
</dbReference>
<dbReference type="Proteomes" id="UP000002630">
    <property type="component" value="Linkage Group LG27"/>
</dbReference>
<dbReference type="PANTHER" id="PTHR34801">
    <property type="entry name" value="EXPRESSED PROTEIN"/>
    <property type="match status" value="1"/>
</dbReference>
<dbReference type="Pfam" id="PF07386">
    <property type="entry name" value="DUF1499"/>
    <property type="match status" value="1"/>
</dbReference>
<keyword evidence="1" id="KW-0732">Signal</keyword>
<organism evidence="2 3">
    <name type="scientific">Ectocarpus siliculosus</name>
    <name type="common">Brown alga</name>
    <name type="synonym">Conferva siliculosa</name>
    <dbReference type="NCBI Taxonomy" id="2880"/>
    <lineage>
        <taxon>Eukaryota</taxon>
        <taxon>Sar</taxon>
        <taxon>Stramenopiles</taxon>
        <taxon>Ochrophyta</taxon>
        <taxon>PX clade</taxon>
        <taxon>Phaeophyceae</taxon>
        <taxon>Ectocarpales</taxon>
        <taxon>Ectocarpaceae</taxon>
        <taxon>Ectocarpus</taxon>
    </lineage>
</organism>
<dbReference type="OrthoDB" id="200029at2759"/>
<keyword evidence="3" id="KW-1185">Reference proteome</keyword>
<protein>
    <submittedName>
        <fullName evidence="2">Uncharacterized protein</fullName>
    </submittedName>
</protein>
<sequence length="255" mass="26830">MRCFSSASLLVVSATCCHGFVSPGAVVAKQASSRGRVQAVTMAAESSGPTSRGQAIAAAAAGLLATVGGVSAAGAGTTVPESLPACPTEGNCVSSTSFKLVMQGRYMAPWSYTGDSKDASVAFAKLLKAVENDPQLKLVDQDADALYISAMAKSAVPPDGFDKVEFLFKPSDGLVSFRSKSLKNVYAGPVIVGDGNSNRNRLEALRKKLGWPEEGIDNYMRDQGIDSGTSRAKGYLSEFGWRKVESQSYGEEDEY</sequence>
<name>D7G6Q8_ECTSI</name>
<reference evidence="2 3" key="1">
    <citation type="journal article" date="2010" name="Nature">
        <title>The Ectocarpus genome and the independent evolution of multicellularity in brown algae.</title>
        <authorList>
            <person name="Cock J.M."/>
            <person name="Sterck L."/>
            <person name="Rouze P."/>
            <person name="Scornet D."/>
            <person name="Allen A.E."/>
            <person name="Amoutzias G."/>
            <person name="Anthouard V."/>
            <person name="Artiguenave F."/>
            <person name="Aury J.M."/>
            <person name="Badger J.H."/>
            <person name="Beszteri B."/>
            <person name="Billiau K."/>
            <person name="Bonnet E."/>
            <person name="Bothwell J.H."/>
            <person name="Bowler C."/>
            <person name="Boyen C."/>
            <person name="Brownlee C."/>
            <person name="Carrano C.J."/>
            <person name="Charrier B."/>
            <person name="Cho G.Y."/>
            <person name="Coelho S.M."/>
            <person name="Collen J."/>
            <person name="Corre E."/>
            <person name="Da Silva C."/>
            <person name="Delage L."/>
            <person name="Delaroque N."/>
            <person name="Dittami S.M."/>
            <person name="Doulbeau S."/>
            <person name="Elias M."/>
            <person name="Farnham G."/>
            <person name="Gachon C.M."/>
            <person name="Gschloessl B."/>
            <person name="Heesch S."/>
            <person name="Jabbari K."/>
            <person name="Jubin C."/>
            <person name="Kawai H."/>
            <person name="Kimura K."/>
            <person name="Kloareg B."/>
            <person name="Kupper F.C."/>
            <person name="Lang D."/>
            <person name="Le Bail A."/>
            <person name="Leblanc C."/>
            <person name="Lerouge P."/>
            <person name="Lohr M."/>
            <person name="Lopez P.J."/>
            <person name="Martens C."/>
            <person name="Maumus F."/>
            <person name="Michel G."/>
            <person name="Miranda-Saavedra D."/>
            <person name="Morales J."/>
            <person name="Moreau H."/>
            <person name="Motomura T."/>
            <person name="Nagasato C."/>
            <person name="Napoli C.A."/>
            <person name="Nelson D.R."/>
            <person name="Nyvall-Collen P."/>
            <person name="Peters A.F."/>
            <person name="Pommier C."/>
            <person name="Potin P."/>
            <person name="Poulain J."/>
            <person name="Quesneville H."/>
            <person name="Read B."/>
            <person name="Rensing S.A."/>
            <person name="Ritter A."/>
            <person name="Rousvoal S."/>
            <person name="Samanta M."/>
            <person name="Samson G."/>
            <person name="Schroeder D.C."/>
            <person name="Segurens B."/>
            <person name="Strittmatter M."/>
            <person name="Tonon T."/>
            <person name="Tregear J.W."/>
            <person name="Valentin K."/>
            <person name="von Dassow P."/>
            <person name="Yamagishi T."/>
            <person name="Van de Peer Y."/>
            <person name="Wincker P."/>
        </authorList>
    </citation>
    <scope>NUCLEOTIDE SEQUENCE [LARGE SCALE GENOMIC DNA]</scope>
    <source>
        <strain evidence="3">Ec32 / CCAP1310/4</strain>
    </source>
</reference>
<evidence type="ECO:0000256" key="1">
    <source>
        <dbReference type="SAM" id="SignalP"/>
    </source>
</evidence>
<dbReference type="PANTHER" id="PTHR34801:SF6">
    <property type="entry name" value="SLL1620 PROTEIN"/>
    <property type="match status" value="1"/>
</dbReference>
<evidence type="ECO:0000313" key="2">
    <source>
        <dbReference type="EMBL" id="CBJ27602.1"/>
    </source>
</evidence>